<keyword evidence="4" id="KW-1185">Reference proteome</keyword>
<gene>
    <name evidence="3" type="ORF">H9S92_05180</name>
</gene>
<dbReference type="EMBL" id="JACSIT010000067">
    <property type="protein sequence ID" value="MBC6993542.1"/>
    <property type="molecule type" value="Genomic_DNA"/>
</dbReference>
<dbReference type="RefSeq" id="WP_187465644.1">
    <property type="nucleotide sequence ID" value="NZ_JACSIT010000067.1"/>
</dbReference>
<dbReference type="GO" id="GO:0005737">
    <property type="term" value="C:cytoplasm"/>
    <property type="evidence" value="ECO:0007669"/>
    <property type="project" value="TreeGrafter"/>
</dbReference>
<feature type="domain" description="DUF7379" evidence="2">
    <location>
        <begin position="855"/>
        <end position="972"/>
    </location>
</feature>
<dbReference type="PANTHER" id="PTHR48104:SF30">
    <property type="entry name" value="METACASPASE-1"/>
    <property type="match status" value="1"/>
</dbReference>
<dbReference type="GO" id="GO:0004197">
    <property type="term" value="F:cysteine-type endopeptidase activity"/>
    <property type="evidence" value="ECO:0007669"/>
    <property type="project" value="InterPro"/>
</dbReference>
<evidence type="ECO:0000313" key="4">
    <source>
        <dbReference type="Proteomes" id="UP000650081"/>
    </source>
</evidence>
<dbReference type="Pfam" id="PF00656">
    <property type="entry name" value="Peptidase_C14"/>
    <property type="match status" value="1"/>
</dbReference>
<dbReference type="GO" id="GO:0006508">
    <property type="term" value="P:proteolysis"/>
    <property type="evidence" value="ECO:0007669"/>
    <property type="project" value="InterPro"/>
</dbReference>
<sequence>MTIYALLVAVSEYPEGITDLPGCQNDLRAFSAFFADYARVNDVSFAPHTLLNATATRQGVIEAFQHFDQAGPDDICLFYYTGHGAQMPAPREFWDQSRDRRCETMVLHDSRGRGGRDLADKELSYLLAKHTQQAGHCLVIADSCHSGSISRQTSGVNRTVAPNDTPVGFADFLGAAEYKVVGEYRHPPRASHVTLSACRPEQVAMEMPIRGERRGLFTNFLLEVLAGADLAELSYREVMDRVRVRVRNQYARQDVYCDATGAGSLAQRFLNGSLKRSRGMVLDYAADQQWFINQGELSDVIAGTTARVLDGTTEREIKVLRTTAGHAFVGAADWLQPSQAPYPLLGIDKKGAPLAVYIDAKMSSVIRSALVGEISREAATLVLTDDPATAKYHLVHLPHYGVSAVLPGEERPVFESAPEAKPGWAPAFVEKLSKVATYEATLRLAPADASLPLDELVDLRFEAVAVNSYGDETGTQEMPTDGRAVFSYTMDETGAEIPPALRLTVGVRKSYPGELYVGMLYFDESFGVSGAALPVQRLTAADAPYPTRQTVLDADGQAFEVNFLTLQLPDVLQGWGLTEITNYLKVIVSETEFSLEDYEQEGLEQQAQLDADGKAMRGMAPGGIQFKKRRDRWAVRDIPFAIHRPMDIMRGVRMQGSDGLMRPVEMMEGPEEFAFSGMSMDSSLSTGRSVGTYYPPCPSLGYGMEPLSLVHTRSAQANEMPQDLLLLHGVRNEGAVTAATPLRLKTDLGVGMDTLAFAFDEESGRYYPVGFPQADGMMLIQQLPAARPEEYARSLGGSVKLFFRKVINDYLPWPVGEINKLRAATVNEALEVVYGSGDPAQLRQLVAAAEKPIALFVHGIIGDTTTAPAILRRASFADGSTLYERYDLLLTYDYENLKTPLADTALKLQGQLQGIGLGPGHGKTLHIYAHSMGGLVSRYFIEILTGKQVVQRLFQFGTPNGGSPYGNAAQWLTPLLSRALEGGAAYQPWLAPLLGLRWFINEALDTLQEMKIGSEFLKVLNEQGDRGEVPYHLVNGDIRLIPETRPEDLSFYQRILAKLDWKDAADSIFFQAPTDVAVAVTSQQAIPGLTKLPTPVGSDHMSYFVNAAAIERLEAYLPEVF</sequence>
<dbReference type="InterPro" id="IPR055803">
    <property type="entry name" value="DUF7379"/>
</dbReference>
<proteinExistence type="predicted"/>
<dbReference type="InterPro" id="IPR011600">
    <property type="entry name" value="Pept_C14_caspase"/>
</dbReference>
<dbReference type="PANTHER" id="PTHR48104">
    <property type="entry name" value="METACASPASE-4"/>
    <property type="match status" value="1"/>
</dbReference>
<feature type="domain" description="Peptidase C14 caspase" evidence="1">
    <location>
        <begin position="4"/>
        <end position="251"/>
    </location>
</feature>
<dbReference type="SUPFAM" id="SSF53474">
    <property type="entry name" value="alpha/beta-Hydrolases"/>
    <property type="match status" value="1"/>
</dbReference>
<dbReference type="Proteomes" id="UP000650081">
    <property type="component" value="Unassembled WGS sequence"/>
</dbReference>
<dbReference type="Gene3D" id="3.40.50.1820">
    <property type="entry name" value="alpha/beta hydrolase"/>
    <property type="match status" value="1"/>
</dbReference>
<organism evidence="3 4">
    <name type="scientific">Neolewinella lacunae</name>
    <dbReference type="NCBI Taxonomy" id="1517758"/>
    <lineage>
        <taxon>Bacteria</taxon>
        <taxon>Pseudomonadati</taxon>
        <taxon>Bacteroidota</taxon>
        <taxon>Saprospiria</taxon>
        <taxon>Saprospirales</taxon>
        <taxon>Lewinellaceae</taxon>
        <taxon>Neolewinella</taxon>
    </lineage>
</organism>
<evidence type="ECO:0000259" key="2">
    <source>
        <dbReference type="Pfam" id="PF24096"/>
    </source>
</evidence>
<protein>
    <submittedName>
        <fullName evidence="3">Caspase family protein</fullName>
    </submittedName>
</protein>
<reference evidence="3" key="1">
    <citation type="submission" date="2020-08" db="EMBL/GenBank/DDBJ databases">
        <title>Lewinella bacteria from marine environments.</title>
        <authorList>
            <person name="Zhong Y."/>
        </authorList>
    </citation>
    <scope>NUCLEOTIDE SEQUENCE</scope>
    <source>
        <strain evidence="3">KCTC 42187</strain>
    </source>
</reference>
<dbReference type="AlphaFoldDB" id="A0A923PGB1"/>
<dbReference type="Gene3D" id="3.40.50.1460">
    <property type="match status" value="1"/>
</dbReference>
<comment type="caution">
    <text evidence="3">The sequence shown here is derived from an EMBL/GenBank/DDBJ whole genome shotgun (WGS) entry which is preliminary data.</text>
</comment>
<dbReference type="InterPro" id="IPR029030">
    <property type="entry name" value="Caspase-like_dom_sf"/>
</dbReference>
<evidence type="ECO:0000313" key="3">
    <source>
        <dbReference type="EMBL" id="MBC6993542.1"/>
    </source>
</evidence>
<dbReference type="InterPro" id="IPR029058">
    <property type="entry name" value="AB_hydrolase_fold"/>
</dbReference>
<dbReference type="InterPro" id="IPR050452">
    <property type="entry name" value="Metacaspase"/>
</dbReference>
<accession>A0A923PGB1</accession>
<name>A0A923PGB1_9BACT</name>
<dbReference type="Pfam" id="PF24096">
    <property type="entry name" value="DUF7379"/>
    <property type="match status" value="1"/>
</dbReference>
<evidence type="ECO:0000259" key="1">
    <source>
        <dbReference type="Pfam" id="PF00656"/>
    </source>
</evidence>
<dbReference type="SUPFAM" id="SSF52129">
    <property type="entry name" value="Caspase-like"/>
    <property type="match status" value="1"/>
</dbReference>